<keyword evidence="7" id="KW-0862">Zinc</keyword>
<gene>
    <name evidence="11" type="primary">NPL4</name>
    <name evidence="11" type="ORF">TCON_0476</name>
</gene>
<feature type="domain" description="MPN" evidence="10">
    <location>
        <begin position="178"/>
        <end position="332"/>
    </location>
</feature>
<keyword evidence="12" id="KW-1185">Reference proteome</keyword>
<feature type="domain" description="RanBP2-type" evidence="9">
    <location>
        <begin position="485"/>
        <end position="514"/>
    </location>
</feature>
<dbReference type="SUPFAM" id="SSF90209">
    <property type="entry name" value="Ran binding protein zinc finger-like"/>
    <property type="match status" value="1"/>
</dbReference>
<accession>A0ABQ7I1Q6</accession>
<evidence type="ECO:0000313" key="12">
    <source>
        <dbReference type="Proteomes" id="UP001516464"/>
    </source>
</evidence>
<evidence type="ECO:0000256" key="7">
    <source>
        <dbReference type="ARBA" id="ARBA00022833"/>
    </source>
</evidence>
<keyword evidence="5" id="KW-0479">Metal-binding</keyword>
<dbReference type="InterPro" id="IPR001876">
    <property type="entry name" value="Znf_RanBP2"/>
</dbReference>
<evidence type="ECO:0000256" key="6">
    <source>
        <dbReference type="ARBA" id="ARBA00022771"/>
    </source>
</evidence>
<dbReference type="InterPro" id="IPR007716">
    <property type="entry name" value="NPL4_Zn-bd_put"/>
</dbReference>
<evidence type="ECO:0000256" key="2">
    <source>
        <dbReference type="ARBA" id="ARBA00004556"/>
    </source>
</evidence>
<dbReference type="PROSITE" id="PS01358">
    <property type="entry name" value="ZF_RANBP2_1"/>
    <property type="match status" value="1"/>
</dbReference>
<dbReference type="PANTHER" id="PTHR12710:SF0">
    <property type="entry name" value="NUCLEAR PROTEIN LOCALIZATION PROTEIN 4 HOMOLOG"/>
    <property type="match status" value="1"/>
</dbReference>
<evidence type="ECO:0000259" key="10">
    <source>
        <dbReference type="PROSITE" id="PS50249"/>
    </source>
</evidence>
<dbReference type="EMBL" id="SBIQ01000018">
    <property type="protein sequence ID" value="KAF7684323.1"/>
    <property type="molecule type" value="Genomic_DNA"/>
</dbReference>
<name>A0ABQ7I1Q6_9MICR</name>
<comment type="caution">
    <text evidence="11">The sequence shown here is derived from an EMBL/GenBank/DDBJ whole genome shotgun (WGS) entry which is preliminary data.</text>
</comment>
<evidence type="ECO:0000313" key="11">
    <source>
        <dbReference type="EMBL" id="KAF7684323.1"/>
    </source>
</evidence>
<dbReference type="Proteomes" id="UP001516464">
    <property type="component" value="Unassembled WGS sequence"/>
</dbReference>
<dbReference type="PROSITE" id="PS50199">
    <property type="entry name" value="ZF_RANBP2_2"/>
    <property type="match status" value="1"/>
</dbReference>
<dbReference type="InterPro" id="IPR036443">
    <property type="entry name" value="Znf_RanBP2_sf"/>
</dbReference>
<evidence type="ECO:0000259" key="9">
    <source>
        <dbReference type="PROSITE" id="PS50199"/>
    </source>
</evidence>
<evidence type="ECO:0000256" key="4">
    <source>
        <dbReference type="ARBA" id="ARBA00019709"/>
    </source>
</evidence>
<comment type="subcellular location">
    <subcellularLocation>
        <location evidence="2">Cytoplasm</location>
        <location evidence="2">Perinuclear region</location>
    </subcellularLocation>
    <subcellularLocation>
        <location evidence="1">Nucleus membrane</location>
        <topology evidence="1">Peripheral membrane protein</topology>
        <orientation evidence="1">Cytoplasmic side</orientation>
    </subcellularLocation>
</comment>
<evidence type="ECO:0000256" key="5">
    <source>
        <dbReference type="ARBA" id="ARBA00022723"/>
    </source>
</evidence>
<sequence length="514" mass="59765">MILRVKGPTKQIRIEISEKDTLHQILATKFETSKFTLSKDKGNTDPIPTNVPVGELGLAMGEIIYIHHEPKINKEVKPDSKEITRGRDNMLCQHGDNAMCSHCAPLDPWNQEYHAEKKIKYLSFKSYEAMLKNAGHPVEMESYVQKTCSDHGDNIRCMKCQIPNIRLLPQSYRMIDHIEFDNSEVVDKFISFWRGSARQRFGILLGRYEKYEMVPLGTKAVVSWVYEPVQESYPDGFIIKEENILRGNDSSSAAANDIFKIISSLGLFIVGMIYTNLSQTVNYNVSSLEADFIARMQLFHPFIINGLPFNSQFVTIIVKKGEEGVILEEYQVSNQCMALIRDGIIIPTEDPNKFMINEENPIKPSLSYKKKNEYDIVTTIQADPYLPVDYLLVRLTHGFKHNPLFKSTKYFDYNFNTKKMALYFNKEFELEDFSNFNLLVKLYREYPRVYEGVIDAVKENNKNIFKEFIKSDIFLEFREELRRYESESWACQMCTFINERNPDTCEMCALPRRH</sequence>
<evidence type="ECO:0000256" key="1">
    <source>
        <dbReference type="ARBA" id="ARBA00004335"/>
    </source>
</evidence>
<dbReference type="Gene3D" id="3.10.20.90">
    <property type="entry name" value="Phosphatidylinositol 3-kinase Catalytic Subunit, Chain A, domain 1"/>
    <property type="match status" value="1"/>
</dbReference>
<dbReference type="PANTHER" id="PTHR12710">
    <property type="entry name" value="NUCLEAR PROTEIN LOCALIZATION 4"/>
    <property type="match status" value="1"/>
</dbReference>
<organism evidence="11 12">
    <name type="scientific">Astathelohania contejeani</name>
    <dbReference type="NCBI Taxonomy" id="164912"/>
    <lineage>
        <taxon>Eukaryota</taxon>
        <taxon>Fungi</taxon>
        <taxon>Fungi incertae sedis</taxon>
        <taxon>Microsporidia</taxon>
        <taxon>Astathelohaniidae</taxon>
        <taxon>Astathelohania</taxon>
    </lineage>
</organism>
<dbReference type="Gene3D" id="2.30.30.380">
    <property type="entry name" value="Zn-finger domain of Sec23/24"/>
    <property type="match status" value="1"/>
</dbReference>
<dbReference type="Pfam" id="PF05021">
    <property type="entry name" value="NPL4"/>
    <property type="match status" value="1"/>
</dbReference>
<dbReference type="PROSITE" id="PS50249">
    <property type="entry name" value="MPN"/>
    <property type="match status" value="1"/>
</dbReference>
<dbReference type="InterPro" id="IPR016563">
    <property type="entry name" value="Npl4"/>
</dbReference>
<comment type="similarity">
    <text evidence="3">Belongs to the NPL4 family.</text>
</comment>
<dbReference type="InterPro" id="IPR007717">
    <property type="entry name" value="NPL4_C"/>
</dbReference>
<proteinExistence type="inferred from homology"/>
<dbReference type="Pfam" id="PF05020">
    <property type="entry name" value="zf-NPL4"/>
    <property type="match status" value="1"/>
</dbReference>
<dbReference type="CDD" id="cd08061">
    <property type="entry name" value="MPN_NPL4"/>
    <property type="match status" value="1"/>
</dbReference>
<evidence type="ECO:0000256" key="3">
    <source>
        <dbReference type="ARBA" id="ARBA00011025"/>
    </source>
</evidence>
<dbReference type="InterPro" id="IPR037518">
    <property type="entry name" value="MPN"/>
</dbReference>
<protein>
    <recommendedName>
        <fullName evidence="4">Nuclear protein localization protein 4</fullName>
    </recommendedName>
</protein>
<reference evidence="11 12" key="1">
    <citation type="submission" date="2019-01" db="EMBL/GenBank/DDBJ databases">
        <title>Genomes sequencing and comparative genomics of infectious freshwater microsporidia, Cucumispora dikerogammari and Thelohania contejeani.</title>
        <authorList>
            <person name="Cormier A."/>
            <person name="Giraud I."/>
            <person name="Wattier R."/>
            <person name="Teixeira M."/>
            <person name="Grandjean F."/>
            <person name="Rigaud T."/>
            <person name="Cordaux R."/>
        </authorList>
    </citation>
    <scope>NUCLEOTIDE SEQUENCE [LARGE SCALE GENOMIC DNA]</scope>
    <source>
        <strain evidence="11">T1</strain>
        <tissue evidence="11">Spores</tissue>
    </source>
</reference>
<evidence type="ECO:0000256" key="8">
    <source>
        <dbReference type="PROSITE-ProRule" id="PRU00322"/>
    </source>
</evidence>
<keyword evidence="6 8" id="KW-0863">Zinc-finger</keyword>